<dbReference type="GO" id="GO:0016020">
    <property type="term" value="C:membrane"/>
    <property type="evidence" value="ECO:0007669"/>
    <property type="project" value="UniProtKB-SubCell"/>
</dbReference>
<evidence type="ECO:0000256" key="4">
    <source>
        <dbReference type="ARBA" id="ARBA00022719"/>
    </source>
</evidence>
<sequence length="145" mass="15770">MSPRPPVRKVWVFGALVAAGIGFADALYLAVNHYRQVIPPCTVGSCESVLTSRFAIIAGVPISLVGVAAYALIVFLLLLYIDRSNVKVLKWVAGLAAISFAVSVALVFLQLFVIRAICIYCMVSALSDTFLFVMTIPFWKITSRV</sequence>
<dbReference type="Pfam" id="PF07884">
    <property type="entry name" value="VKOR"/>
    <property type="match status" value="1"/>
</dbReference>
<dbReference type="InterPro" id="IPR012932">
    <property type="entry name" value="VKOR"/>
</dbReference>
<evidence type="ECO:0000256" key="2">
    <source>
        <dbReference type="ARBA" id="ARBA00006214"/>
    </source>
</evidence>
<accession>A0A1F8HAC7</accession>
<name>A0A1F8HAC7_9BACT</name>
<evidence type="ECO:0000313" key="12">
    <source>
        <dbReference type="EMBL" id="OGN33906.1"/>
    </source>
</evidence>
<dbReference type="AlphaFoldDB" id="A0A1F8HAC7"/>
<feature type="domain" description="Vitamin K epoxide reductase" evidence="11">
    <location>
        <begin position="8"/>
        <end position="139"/>
    </location>
</feature>
<evidence type="ECO:0000256" key="5">
    <source>
        <dbReference type="ARBA" id="ARBA00022989"/>
    </source>
</evidence>
<dbReference type="CDD" id="cd12916">
    <property type="entry name" value="VKOR_1"/>
    <property type="match status" value="1"/>
</dbReference>
<evidence type="ECO:0000256" key="7">
    <source>
        <dbReference type="ARBA" id="ARBA00023136"/>
    </source>
</evidence>
<dbReference type="InterPro" id="IPR038354">
    <property type="entry name" value="VKOR_sf"/>
</dbReference>
<dbReference type="SMART" id="SM00756">
    <property type="entry name" value="VKc"/>
    <property type="match status" value="1"/>
</dbReference>
<dbReference type="PANTHER" id="PTHR34573:SF1">
    <property type="entry name" value="VITAMIN K EPOXIDE REDUCTASE DOMAIN-CONTAINING PROTEIN"/>
    <property type="match status" value="1"/>
</dbReference>
<feature type="transmembrane region" description="Helical" evidence="10">
    <location>
        <begin position="54"/>
        <end position="81"/>
    </location>
</feature>
<comment type="subcellular location">
    <subcellularLocation>
        <location evidence="1">Membrane</location>
        <topology evidence="1">Multi-pass membrane protein</topology>
    </subcellularLocation>
</comment>
<dbReference type="Proteomes" id="UP000178155">
    <property type="component" value="Unassembled WGS sequence"/>
</dbReference>
<evidence type="ECO:0000256" key="10">
    <source>
        <dbReference type="SAM" id="Phobius"/>
    </source>
</evidence>
<keyword evidence="7 10" id="KW-0472">Membrane</keyword>
<comment type="similarity">
    <text evidence="2">Belongs to the VKOR family.</text>
</comment>
<evidence type="ECO:0000256" key="6">
    <source>
        <dbReference type="ARBA" id="ARBA00023002"/>
    </source>
</evidence>
<keyword evidence="4" id="KW-0874">Quinone</keyword>
<organism evidence="12 13">
    <name type="scientific">Candidatus Yanofskybacteria bacterium RIFCSPLOWO2_02_FULL_47_9b</name>
    <dbReference type="NCBI Taxonomy" id="1802708"/>
    <lineage>
        <taxon>Bacteria</taxon>
        <taxon>Candidatus Yanofskyibacteriota</taxon>
    </lineage>
</organism>
<keyword evidence="8" id="KW-1015">Disulfide bond</keyword>
<evidence type="ECO:0000256" key="1">
    <source>
        <dbReference type="ARBA" id="ARBA00004141"/>
    </source>
</evidence>
<proteinExistence type="inferred from homology"/>
<dbReference type="InterPro" id="IPR044698">
    <property type="entry name" value="VKOR/LTO1"/>
</dbReference>
<dbReference type="EMBL" id="MGKW01000021">
    <property type="protein sequence ID" value="OGN33906.1"/>
    <property type="molecule type" value="Genomic_DNA"/>
</dbReference>
<keyword evidence="5 10" id="KW-1133">Transmembrane helix</keyword>
<dbReference type="GO" id="GO:0048038">
    <property type="term" value="F:quinone binding"/>
    <property type="evidence" value="ECO:0007669"/>
    <property type="project" value="UniProtKB-KW"/>
</dbReference>
<protein>
    <recommendedName>
        <fullName evidence="11">Vitamin K epoxide reductase domain-containing protein</fullName>
    </recommendedName>
</protein>
<dbReference type="PANTHER" id="PTHR34573">
    <property type="entry name" value="VKC DOMAIN-CONTAINING PROTEIN"/>
    <property type="match status" value="1"/>
</dbReference>
<comment type="caution">
    <text evidence="12">The sequence shown here is derived from an EMBL/GenBank/DDBJ whole genome shotgun (WGS) entry which is preliminary data.</text>
</comment>
<evidence type="ECO:0000313" key="13">
    <source>
        <dbReference type="Proteomes" id="UP000178155"/>
    </source>
</evidence>
<keyword evidence="6" id="KW-0560">Oxidoreductase</keyword>
<feature type="transmembrane region" description="Helical" evidence="10">
    <location>
        <begin position="114"/>
        <end position="139"/>
    </location>
</feature>
<reference evidence="12 13" key="1">
    <citation type="journal article" date="2016" name="Nat. Commun.">
        <title>Thousands of microbial genomes shed light on interconnected biogeochemical processes in an aquifer system.</title>
        <authorList>
            <person name="Anantharaman K."/>
            <person name="Brown C.T."/>
            <person name="Hug L.A."/>
            <person name="Sharon I."/>
            <person name="Castelle C.J."/>
            <person name="Probst A.J."/>
            <person name="Thomas B.C."/>
            <person name="Singh A."/>
            <person name="Wilkins M.J."/>
            <person name="Karaoz U."/>
            <person name="Brodie E.L."/>
            <person name="Williams K.H."/>
            <person name="Hubbard S.S."/>
            <person name="Banfield J.F."/>
        </authorList>
    </citation>
    <scope>NUCLEOTIDE SEQUENCE [LARGE SCALE GENOMIC DNA]</scope>
</reference>
<keyword evidence="9" id="KW-0676">Redox-active center</keyword>
<feature type="transmembrane region" description="Helical" evidence="10">
    <location>
        <begin position="12"/>
        <end position="34"/>
    </location>
</feature>
<evidence type="ECO:0000259" key="11">
    <source>
        <dbReference type="SMART" id="SM00756"/>
    </source>
</evidence>
<dbReference type="GO" id="GO:0016491">
    <property type="term" value="F:oxidoreductase activity"/>
    <property type="evidence" value="ECO:0007669"/>
    <property type="project" value="UniProtKB-KW"/>
</dbReference>
<evidence type="ECO:0000256" key="9">
    <source>
        <dbReference type="ARBA" id="ARBA00023284"/>
    </source>
</evidence>
<evidence type="ECO:0000256" key="3">
    <source>
        <dbReference type="ARBA" id="ARBA00022692"/>
    </source>
</evidence>
<gene>
    <name evidence="12" type="ORF">A3I39_01435</name>
</gene>
<dbReference type="Gene3D" id="1.20.1440.130">
    <property type="entry name" value="VKOR domain"/>
    <property type="match status" value="1"/>
</dbReference>
<keyword evidence="3 10" id="KW-0812">Transmembrane</keyword>
<feature type="transmembrane region" description="Helical" evidence="10">
    <location>
        <begin position="88"/>
        <end position="108"/>
    </location>
</feature>
<evidence type="ECO:0000256" key="8">
    <source>
        <dbReference type="ARBA" id="ARBA00023157"/>
    </source>
</evidence>